<keyword evidence="3" id="KW-1185">Reference proteome</keyword>
<gene>
    <name evidence="2" type="ORF">BDK51DRAFT_34953</name>
</gene>
<protein>
    <submittedName>
        <fullName evidence="2">Uncharacterized protein</fullName>
    </submittedName>
</protein>
<evidence type="ECO:0000313" key="2">
    <source>
        <dbReference type="EMBL" id="RKO91884.1"/>
    </source>
</evidence>
<feature type="region of interest" description="Disordered" evidence="1">
    <location>
        <begin position="1"/>
        <end position="27"/>
    </location>
</feature>
<name>A0A4P9WGQ1_9FUNG</name>
<organism evidence="2 3">
    <name type="scientific">Blyttiomyces helicus</name>
    <dbReference type="NCBI Taxonomy" id="388810"/>
    <lineage>
        <taxon>Eukaryota</taxon>
        <taxon>Fungi</taxon>
        <taxon>Fungi incertae sedis</taxon>
        <taxon>Chytridiomycota</taxon>
        <taxon>Chytridiomycota incertae sedis</taxon>
        <taxon>Chytridiomycetes</taxon>
        <taxon>Chytridiomycetes incertae sedis</taxon>
        <taxon>Blyttiomyces</taxon>
    </lineage>
</organism>
<proteinExistence type="predicted"/>
<evidence type="ECO:0000313" key="3">
    <source>
        <dbReference type="Proteomes" id="UP000269721"/>
    </source>
</evidence>
<dbReference type="EMBL" id="KZ994862">
    <property type="protein sequence ID" value="RKO91884.1"/>
    <property type="molecule type" value="Genomic_DNA"/>
</dbReference>
<reference evidence="3" key="1">
    <citation type="journal article" date="2018" name="Nat. Microbiol.">
        <title>Leveraging single-cell genomics to expand the fungal tree of life.</title>
        <authorList>
            <person name="Ahrendt S.R."/>
            <person name="Quandt C.A."/>
            <person name="Ciobanu D."/>
            <person name="Clum A."/>
            <person name="Salamov A."/>
            <person name="Andreopoulos B."/>
            <person name="Cheng J.F."/>
            <person name="Woyke T."/>
            <person name="Pelin A."/>
            <person name="Henrissat B."/>
            <person name="Reynolds N.K."/>
            <person name="Benny G.L."/>
            <person name="Smith M.E."/>
            <person name="James T.Y."/>
            <person name="Grigoriev I.V."/>
        </authorList>
    </citation>
    <scope>NUCLEOTIDE SEQUENCE [LARGE SCALE GENOMIC DNA]</scope>
</reference>
<dbReference type="Proteomes" id="UP000269721">
    <property type="component" value="Unassembled WGS sequence"/>
</dbReference>
<dbReference type="AlphaFoldDB" id="A0A4P9WGQ1"/>
<sequence length="226" mass="25157">MNNLPPSPSSVPDTSSPEASQPPLVHSDPFEPYSRFGHTLSLAAVWFRNACRKQCPSMHVLNSNYCPPYHTAPPDLESSLDNLISCVLEETTSEEVIREWAVEGRSVLSTRRESSVGGSVGIWLCNRKSGIAEWLVDDAIVARIEEPVWSLLVWRNARRAFHHDRTRDLEGIPPDAEFAIGAICDLWDVPTKEELTKIPNCQQLVALSLNACNKLTSYVVGIYEVS</sequence>
<evidence type="ECO:0000256" key="1">
    <source>
        <dbReference type="SAM" id="MobiDB-lite"/>
    </source>
</evidence>
<accession>A0A4P9WGQ1</accession>